<gene>
    <name evidence="1" type="ORF">NSPWAT_2368</name>
</gene>
<protein>
    <submittedName>
        <fullName evidence="1">Uncharacterized protein</fullName>
    </submittedName>
</protein>
<reference evidence="1 2" key="1">
    <citation type="submission" date="2022-09" db="EMBL/GenBank/DDBJ databases">
        <authorList>
            <person name="Kop L."/>
        </authorList>
    </citation>
    <scope>NUCLEOTIDE SEQUENCE [LARGE SCALE GENOMIC DNA]</scope>
    <source>
        <strain evidence="1 2">347</strain>
    </source>
</reference>
<organism evidence="1 2">
    <name type="scientific">Nitrospina watsonii</name>
    <dbReference type="NCBI Taxonomy" id="1323948"/>
    <lineage>
        <taxon>Bacteria</taxon>
        <taxon>Pseudomonadati</taxon>
        <taxon>Nitrospinota/Tectimicrobiota group</taxon>
        <taxon>Nitrospinota</taxon>
        <taxon>Nitrospinia</taxon>
        <taxon>Nitrospinales</taxon>
        <taxon>Nitrospinaceae</taxon>
        <taxon>Nitrospina</taxon>
    </lineage>
</organism>
<evidence type="ECO:0000313" key="2">
    <source>
        <dbReference type="Proteomes" id="UP001157733"/>
    </source>
</evidence>
<sequence length="25" mass="2833">MKVDACYKEYIVSFLTLVELNIGLA</sequence>
<proteinExistence type="predicted"/>
<dbReference type="EMBL" id="OX336137">
    <property type="protein sequence ID" value="CAI2719224.1"/>
    <property type="molecule type" value="Genomic_DNA"/>
</dbReference>
<evidence type="ECO:0000313" key="1">
    <source>
        <dbReference type="EMBL" id="CAI2719224.1"/>
    </source>
</evidence>
<accession>A0ABN8VZL9</accession>
<keyword evidence="2" id="KW-1185">Reference proteome</keyword>
<name>A0ABN8VZL9_9BACT</name>
<dbReference type="Proteomes" id="UP001157733">
    <property type="component" value="Chromosome"/>
</dbReference>